<name>A0A0B7BUK9_9EUPU</name>
<proteinExistence type="predicted"/>
<sequence>MFCLPQIAWHKESSFCIILTSLCSSFFACIAASNTCMILHLEVGFHPGICELLVWLIIHQRNSCHLTALRPFTSISGDSFCYIHNPVFNQKEQR</sequence>
<gene>
    <name evidence="1" type="primary">ORF209006</name>
</gene>
<accession>A0A0B7BUK9</accession>
<dbReference type="AlphaFoldDB" id="A0A0B7BUK9"/>
<protein>
    <submittedName>
        <fullName evidence="1">Uncharacterized protein</fullName>
    </submittedName>
</protein>
<dbReference type="EMBL" id="HACG01048980">
    <property type="protein sequence ID" value="CEK95845.1"/>
    <property type="molecule type" value="Transcribed_RNA"/>
</dbReference>
<reference evidence="1" key="1">
    <citation type="submission" date="2014-12" db="EMBL/GenBank/DDBJ databases">
        <title>Insight into the proteome of Arion vulgaris.</title>
        <authorList>
            <person name="Aradska J."/>
            <person name="Bulat T."/>
            <person name="Smidak R."/>
            <person name="Sarate P."/>
            <person name="Gangsoo J."/>
            <person name="Sialana F."/>
            <person name="Bilban M."/>
            <person name="Lubec G."/>
        </authorList>
    </citation>
    <scope>NUCLEOTIDE SEQUENCE</scope>
    <source>
        <tissue evidence="1">Skin</tissue>
    </source>
</reference>
<evidence type="ECO:0000313" key="1">
    <source>
        <dbReference type="EMBL" id="CEK95845.1"/>
    </source>
</evidence>
<organism evidence="1">
    <name type="scientific">Arion vulgaris</name>
    <dbReference type="NCBI Taxonomy" id="1028688"/>
    <lineage>
        <taxon>Eukaryota</taxon>
        <taxon>Metazoa</taxon>
        <taxon>Spiralia</taxon>
        <taxon>Lophotrochozoa</taxon>
        <taxon>Mollusca</taxon>
        <taxon>Gastropoda</taxon>
        <taxon>Heterobranchia</taxon>
        <taxon>Euthyneura</taxon>
        <taxon>Panpulmonata</taxon>
        <taxon>Eupulmonata</taxon>
        <taxon>Stylommatophora</taxon>
        <taxon>Helicina</taxon>
        <taxon>Arionoidea</taxon>
        <taxon>Arionidae</taxon>
        <taxon>Arion</taxon>
    </lineage>
</organism>